<dbReference type="InterPro" id="IPR016024">
    <property type="entry name" value="ARM-type_fold"/>
</dbReference>
<dbReference type="AlphaFoldDB" id="A0A9P6USK3"/>
<dbReference type="InterPro" id="IPR001313">
    <property type="entry name" value="Pumilio_RNA-bd_rpt"/>
</dbReference>
<evidence type="ECO:0000256" key="2">
    <source>
        <dbReference type="ARBA" id="ARBA00022884"/>
    </source>
</evidence>
<feature type="domain" description="PUM-HD" evidence="4">
    <location>
        <begin position="144"/>
        <end position="497"/>
    </location>
</feature>
<feature type="compositionally biased region" description="Low complexity" evidence="3">
    <location>
        <begin position="33"/>
        <end position="46"/>
    </location>
</feature>
<dbReference type="PANTHER" id="PTHR13389">
    <property type="entry name" value="PUMILIO HOMOLOG 3"/>
    <property type="match status" value="1"/>
</dbReference>
<dbReference type="OrthoDB" id="497380at2759"/>
<dbReference type="InterPro" id="IPR011989">
    <property type="entry name" value="ARM-like"/>
</dbReference>
<protein>
    <submittedName>
        <fullName evidence="5">Pumilio domain member 6</fullName>
    </submittedName>
</protein>
<keyword evidence="1" id="KW-0677">Repeat</keyword>
<dbReference type="EMBL" id="JAAAIP010000407">
    <property type="protein sequence ID" value="KAG0317763.1"/>
    <property type="molecule type" value="Genomic_DNA"/>
</dbReference>
<dbReference type="SUPFAM" id="SSF48371">
    <property type="entry name" value="ARM repeat"/>
    <property type="match status" value="1"/>
</dbReference>
<keyword evidence="6" id="KW-1185">Reference proteome</keyword>
<evidence type="ECO:0000256" key="3">
    <source>
        <dbReference type="SAM" id="MobiDB-lite"/>
    </source>
</evidence>
<comment type="caution">
    <text evidence="5">The sequence shown here is derived from an EMBL/GenBank/DDBJ whole genome shotgun (WGS) entry which is preliminary data.</text>
</comment>
<dbReference type="InterPro" id="IPR033133">
    <property type="entry name" value="PUM-HD"/>
</dbReference>
<dbReference type="Gene3D" id="1.25.10.10">
    <property type="entry name" value="Leucine-rich Repeat Variant"/>
    <property type="match status" value="2"/>
</dbReference>
<dbReference type="GO" id="GO:0006417">
    <property type="term" value="P:regulation of translation"/>
    <property type="evidence" value="ECO:0007669"/>
    <property type="project" value="TreeGrafter"/>
</dbReference>
<feature type="compositionally biased region" description="Acidic residues" evidence="3">
    <location>
        <begin position="69"/>
        <end position="105"/>
    </location>
</feature>
<reference evidence="5" key="1">
    <citation type="journal article" date="2020" name="Fungal Divers.">
        <title>Resolving the Mortierellaceae phylogeny through synthesis of multi-gene phylogenetics and phylogenomics.</title>
        <authorList>
            <person name="Vandepol N."/>
            <person name="Liber J."/>
            <person name="Desiro A."/>
            <person name="Na H."/>
            <person name="Kennedy M."/>
            <person name="Barry K."/>
            <person name="Grigoriev I.V."/>
            <person name="Miller A.N."/>
            <person name="O'Donnell K."/>
            <person name="Stajich J.E."/>
            <person name="Bonito G."/>
        </authorList>
    </citation>
    <scope>NUCLEOTIDE SEQUENCE</scope>
    <source>
        <strain evidence="5">REB-010B</strain>
    </source>
</reference>
<proteinExistence type="predicted"/>
<evidence type="ECO:0000313" key="6">
    <source>
        <dbReference type="Proteomes" id="UP000738325"/>
    </source>
</evidence>
<dbReference type="InterPro" id="IPR012959">
    <property type="entry name" value="CPL_dom"/>
</dbReference>
<organism evidence="5 6">
    <name type="scientific">Dissophora globulifera</name>
    <dbReference type="NCBI Taxonomy" id="979702"/>
    <lineage>
        <taxon>Eukaryota</taxon>
        <taxon>Fungi</taxon>
        <taxon>Fungi incertae sedis</taxon>
        <taxon>Mucoromycota</taxon>
        <taxon>Mortierellomycotina</taxon>
        <taxon>Mortierellomycetes</taxon>
        <taxon>Mortierellales</taxon>
        <taxon>Mortierellaceae</taxon>
        <taxon>Dissophora</taxon>
    </lineage>
</organism>
<feature type="compositionally biased region" description="Basic and acidic residues" evidence="3">
    <location>
        <begin position="22"/>
        <end position="32"/>
    </location>
</feature>
<dbReference type="Proteomes" id="UP000738325">
    <property type="component" value="Unassembled WGS sequence"/>
</dbReference>
<sequence>MAATKRKSSSVNAESLHKKSKSDKVNKAKVESVTKSSKSASSNKKVLFGKVVEEVHDQGRRGARSKDAGDEEESDDDDEDDDEDTELREEPIRDDDEDNSMDIDTADQTVPQKNKIPTKEANAQKKALREERRAHKPNSDIIMPAKKLWEKIRTKELPKAERQAAMKEMMVLITGKVKDIIFKHDMSRIIQSCLKHGNEAQRNTIAGELVGNYVVLSKSMYGRFIVTKILHYCQKYRDGIMKEFHGSVRQLIKHKEASSVVEDAFSSYANATQKAALIQEFYGPEYRLFKSENKKSLKEILEQDPSKKDKILKYLMETVTGCLEKGTIQFSIVHRALLEYFENADAKGIQEMMEVMKEQAVEMLHTKEGAQVAMQCLLYATPKDRKAMLKTMKPFVIKICKEEYGHMVMLRMFDVVDDTVLMSKAILAEIIKELEDIVKDKFGRRVILYLLVGRSPKYISPQSIELLAKGDAIRASTSKKDAAIRSAELLGHISPALISLIVSKTQSLTSEPLACQVVFETMLHAAGDRKPAMDALLDLAAADPAGSTTGHPLSAMPTDRMYKMLVQSDYKAPLAEPSLHFAKALLAKISPFIGYHVLEGGSSAFVVLALLENPETAEDTKAQLSLKAKGASITTHKAMENLIKGKPEDEMKTVRLILSVLAK</sequence>
<dbReference type="GO" id="GO:0003729">
    <property type="term" value="F:mRNA binding"/>
    <property type="evidence" value="ECO:0007669"/>
    <property type="project" value="TreeGrafter"/>
</dbReference>
<dbReference type="GO" id="GO:0005730">
    <property type="term" value="C:nucleolus"/>
    <property type="evidence" value="ECO:0007669"/>
    <property type="project" value="TreeGrafter"/>
</dbReference>
<feature type="compositionally biased region" description="Basic and acidic residues" evidence="3">
    <location>
        <begin position="51"/>
        <end position="68"/>
    </location>
</feature>
<evidence type="ECO:0000313" key="5">
    <source>
        <dbReference type="EMBL" id="KAG0317763.1"/>
    </source>
</evidence>
<dbReference type="PROSITE" id="PS50303">
    <property type="entry name" value="PUM_HD"/>
    <property type="match status" value="1"/>
</dbReference>
<accession>A0A9P6USK3</accession>
<dbReference type="PANTHER" id="PTHR13389:SF0">
    <property type="entry name" value="PUMILIO HOMOLOG 3"/>
    <property type="match status" value="1"/>
</dbReference>
<evidence type="ECO:0000259" key="4">
    <source>
        <dbReference type="PROSITE" id="PS50303"/>
    </source>
</evidence>
<evidence type="ECO:0000256" key="1">
    <source>
        <dbReference type="ARBA" id="ARBA00022737"/>
    </source>
</evidence>
<keyword evidence="2" id="KW-0694">RNA-binding</keyword>
<dbReference type="SMART" id="SM00025">
    <property type="entry name" value="Pumilio"/>
    <property type="match status" value="6"/>
</dbReference>
<feature type="region of interest" description="Disordered" evidence="3">
    <location>
        <begin position="1"/>
        <end position="135"/>
    </location>
</feature>
<gene>
    <name evidence="5" type="primary">PUF6</name>
    <name evidence="5" type="ORF">BGZ99_006114</name>
</gene>
<name>A0A9P6USK3_9FUNG</name>
<dbReference type="InterPro" id="IPR040059">
    <property type="entry name" value="PUM3"/>
</dbReference>
<dbReference type="Pfam" id="PF08144">
    <property type="entry name" value="CPL"/>
    <property type="match status" value="1"/>
</dbReference>